<keyword evidence="9" id="KW-0732">Signal</keyword>
<feature type="signal peptide" evidence="9">
    <location>
        <begin position="1"/>
        <end position="26"/>
    </location>
</feature>
<gene>
    <name evidence="11" type="ORF">ZEAMMB73_Zm00001d018279</name>
</gene>
<dbReference type="PANTHER" id="PTHR22298">
    <property type="entry name" value="ENDO-1,4-BETA-GLUCANASE"/>
    <property type="match status" value="1"/>
</dbReference>
<dbReference type="InterPro" id="IPR001701">
    <property type="entry name" value="Glyco_hydro_9"/>
</dbReference>
<feature type="domain" description="Glycoside hydrolase family 9" evidence="10">
    <location>
        <begin position="111"/>
        <end position="346"/>
    </location>
</feature>
<evidence type="ECO:0000256" key="3">
    <source>
        <dbReference type="ARBA" id="ARBA00022801"/>
    </source>
</evidence>
<keyword evidence="5 8" id="KW-0119">Carbohydrate metabolism</keyword>
<dbReference type="InterPro" id="IPR012341">
    <property type="entry name" value="6hp_glycosidase-like_sf"/>
</dbReference>
<name>A0A1D6HM41_MAIZE</name>
<evidence type="ECO:0000256" key="8">
    <source>
        <dbReference type="PROSITE-ProRule" id="PRU10059"/>
    </source>
</evidence>
<evidence type="ECO:0000259" key="10">
    <source>
        <dbReference type="Pfam" id="PF00759"/>
    </source>
</evidence>
<proteinExistence type="inferred from homology"/>
<evidence type="ECO:0000256" key="1">
    <source>
        <dbReference type="ARBA" id="ARBA00000966"/>
    </source>
</evidence>
<dbReference type="AlphaFoldDB" id="A0A1D6HM41"/>
<keyword evidence="4 9" id="KW-0136">Cellulose degradation</keyword>
<dbReference type="SUPFAM" id="SSF48208">
    <property type="entry name" value="Six-hairpin glycosidases"/>
    <property type="match status" value="1"/>
</dbReference>
<dbReference type="GO" id="GO:0030245">
    <property type="term" value="P:cellulose catabolic process"/>
    <property type="evidence" value="ECO:0007669"/>
    <property type="project" value="UniProtKB-KW"/>
</dbReference>
<dbReference type="EC" id="3.2.1.4" evidence="9"/>
<feature type="active site" evidence="8">
    <location>
        <position position="275"/>
    </location>
</feature>
<dbReference type="GO" id="GO:0008810">
    <property type="term" value="F:cellulase activity"/>
    <property type="evidence" value="ECO:0007669"/>
    <property type="project" value="UniProtKB-EC"/>
</dbReference>
<dbReference type="ExpressionAtlas" id="A0A1D6HM41">
    <property type="expression patterns" value="baseline and differential"/>
</dbReference>
<comment type="similarity">
    <text evidence="2 8 9">Belongs to the glycosyl hydrolase 9 (cellulase E) family.</text>
</comment>
<dbReference type="EMBL" id="CM000781">
    <property type="protein sequence ID" value="AQK75439.1"/>
    <property type="molecule type" value="Genomic_DNA"/>
</dbReference>
<feature type="chain" id="PRO_5010752630" description="Endoglucanase" evidence="9">
    <location>
        <begin position="27"/>
        <end position="362"/>
    </location>
</feature>
<evidence type="ECO:0000313" key="11">
    <source>
        <dbReference type="EMBL" id="AQK75439.1"/>
    </source>
</evidence>
<dbReference type="Gene3D" id="1.50.10.10">
    <property type="match status" value="2"/>
</dbReference>
<dbReference type="PROSITE" id="PS00592">
    <property type="entry name" value="GH9_2"/>
    <property type="match status" value="1"/>
</dbReference>
<evidence type="ECO:0000256" key="5">
    <source>
        <dbReference type="ARBA" id="ARBA00023277"/>
    </source>
</evidence>
<keyword evidence="7 8" id="KW-0624">Polysaccharide degradation</keyword>
<evidence type="ECO:0000256" key="9">
    <source>
        <dbReference type="RuleBase" id="RU361166"/>
    </source>
</evidence>
<evidence type="ECO:0000256" key="4">
    <source>
        <dbReference type="ARBA" id="ARBA00023001"/>
    </source>
</evidence>
<sequence length="362" mass="38725">MRAPRHGSMRAHVALAFAALVLAGDALQPALAGGCGFDYKDALSKTIIFLEAQRSGKLPRSNRVKWRGDSGLDDGKLANVDLTGGYYDAGDNVKYGLPLAFTVTTLAWTALWAATWLYLATRRQVYADFIAHEAISSSVAEFSWDLKFPGAQVLLAEFNMTSAGGAQNFKSQADNFVCAVLPDTAFHQVFITPGGVIHLRDGANSQYVTSTAFLLVVYADLLLRTGQTVLCGNQPLPPARLHEFARQQMDYLLGANPRHSSYVVGFGANPPTQPHHRGASTPVLPPGTDVNCGLSFGDWMAPDKPNPNELTGAIVGGPDKNDGFVDKRGNSSYTEPCTYINSLAIGPLAALAVRGVQLVATQ</sequence>
<keyword evidence="6 8" id="KW-0326">Glycosidase</keyword>
<evidence type="ECO:0000256" key="2">
    <source>
        <dbReference type="ARBA" id="ARBA00007072"/>
    </source>
</evidence>
<comment type="catalytic activity">
    <reaction evidence="1 9">
        <text>Endohydrolysis of (1-&gt;4)-beta-D-glucosidic linkages in cellulose, lichenin and cereal beta-D-glucans.</text>
        <dbReference type="EC" id="3.2.1.4"/>
    </reaction>
</comment>
<dbReference type="InterPro" id="IPR008928">
    <property type="entry name" value="6-hairpin_glycosidase_sf"/>
</dbReference>
<accession>A0A1D6HM41</accession>
<dbReference type="InterPro" id="IPR018221">
    <property type="entry name" value="Glyco_hydro_9_His_AS"/>
</dbReference>
<keyword evidence="3 8" id="KW-0378">Hydrolase</keyword>
<evidence type="ECO:0000256" key="6">
    <source>
        <dbReference type="ARBA" id="ARBA00023295"/>
    </source>
</evidence>
<protein>
    <recommendedName>
        <fullName evidence="9">Endoglucanase</fullName>
        <ecNumber evidence="9">3.2.1.4</ecNumber>
    </recommendedName>
</protein>
<reference evidence="11" key="1">
    <citation type="submission" date="2015-12" db="EMBL/GenBank/DDBJ databases">
        <title>Update maize B73 reference genome by single molecule sequencing technologies.</title>
        <authorList>
            <consortium name="Maize Genome Sequencing Project"/>
            <person name="Ware D."/>
        </authorList>
    </citation>
    <scope>NUCLEOTIDE SEQUENCE</scope>
    <source>
        <tissue evidence="11">Seedling</tissue>
    </source>
</reference>
<organism evidence="11">
    <name type="scientific">Zea mays</name>
    <name type="common">Maize</name>
    <dbReference type="NCBI Taxonomy" id="4577"/>
    <lineage>
        <taxon>Eukaryota</taxon>
        <taxon>Viridiplantae</taxon>
        <taxon>Streptophyta</taxon>
        <taxon>Embryophyta</taxon>
        <taxon>Tracheophyta</taxon>
        <taxon>Spermatophyta</taxon>
        <taxon>Magnoliopsida</taxon>
        <taxon>Liliopsida</taxon>
        <taxon>Poales</taxon>
        <taxon>Poaceae</taxon>
        <taxon>PACMAD clade</taxon>
        <taxon>Panicoideae</taxon>
        <taxon>Andropogonodae</taxon>
        <taxon>Andropogoneae</taxon>
        <taxon>Tripsacinae</taxon>
        <taxon>Zea</taxon>
    </lineage>
</organism>
<dbReference type="Pfam" id="PF00759">
    <property type="entry name" value="Glyco_hydro_9"/>
    <property type="match status" value="2"/>
</dbReference>
<feature type="domain" description="Glycoside hydrolase family 9" evidence="10">
    <location>
        <begin position="39"/>
        <end position="110"/>
    </location>
</feature>
<evidence type="ECO:0000256" key="7">
    <source>
        <dbReference type="ARBA" id="ARBA00023326"/>
    </source>
</evidence>